<keyword evidence="1" id="KW-0732">Signal</keyword>
<proteinExistence type="predicted"/>
<gene>
    <name evidence="3" type="ORF">CW751_06945</name>
</gene>
<feature type="domain" description="Bacterial toxin 23" evidence="2">
    <location>
        <begin position="62"/>
        <end position="256"/>
    </location>
</feature>
<dbReference type="RefSeq" id="WP_101334282.1">
    <property type="nucleotide sequence ID" value="NZ_PJNI01000007.1"/>
</dbReference>
<protein>
    <recommendedName>
        <fullName evidence="2">Bacterial toxin 23 domain-containing protein</fullName>
    </recommendedName>
</protein>
<dbReference type="OrthoDB" id="6225685at2"/>
<dbReference type="Pfam" id="PF15528">
    <property type="entry name" value="Ntox23"/>
    <property type="match status" value="1"/>
</dbReference>
<feature type="chain" id="PRO_5014150038" description="Bacterial toxin 23 domain-containing protein" evidence="1">
    <location>
        <begin position="21"/>
        <end position="304"/>
    </location>
</feature>
<name>A0A2I0R3C3_9FLAO</name>
<evidence type="ECO:0000256" key="1">
    <source>
        <dbReference type="SAM" id="SignalP"/>
    </source>
</evidence>
<dbReference type="InterPro" id="IPR029115">
    <property type="entry name" value="Ntox23"/>
</dbReference>
<organism evidence="3 4">
    <name type="scientific">Brumimicrobium salinarum</name>
    <dbReference type="NCBI Taxonomy" id="2058658"/>
    <lineage>
        <taxon>Bacteria</taxon>
        <taxon>Pseudomonadati</taxon>
        <taxon>Bacteroidota</taxon>
        <taxon>Flavobacteriia</taxon>
        <taxon>Flavobacteriales</taxon>
        <taxon>Crocinitomicaceae</taxon>
        <taxon>Brumimicrobium</taxon>
    </lineage>
</organism>
<sequence length="304" mass="34673">MKIRYLLTLGLVFYATTSSAQKWTNESWGVQVGLSANLGTHITHVGLKIQGYYSYDFIQFNLGNHIRFNNTHLGKRKNFVTQRINTGVVLKAGKKSIAPQLIFDGLNHQSKSSLAIAYNYLWYFDNIGTSQRSGGWGIHIQQFSFLIENDIFAGSGRDRYRTSYAGIAYHDDLYNISLNTQLWTGDTRGTPLLNTPDSIYQKGYKDLSSTHYGKTSHGILSIGIDYEIIYGNHASLVVGIDGEKIRNGLQNKFMHDKKFIPKKWRKPNVNYPMLNIYGMPVHRKEEASPLRFFMQTGLNRSFSY</sequence>
<evidence type="ECO:0000313" key="3">
    <source>
        <dbReference type="EMBL" id="PKR80900.1"/>
    </source>
</evidence>
<comment type="caution">
    <text evidence="3">The sequence shown here is derived from an EMBL/GenBank/DDBJ whole genome shotgun (WGS) entry which is preliminary data.</text>
</comment>
<keyword evidence="4" id="KW-1185">Reference proteome</keyword>
<evidence type="ECO:0000259" key="2">
    <source>
        <dbReference type="Pfam" id="PF15528"/>
    </source>
</evidence>
<evidence type="ECO:0000313" key="4">
    <source>
        <dbReference type="Proteomes" id="UP000236654"/>
    </source>
</evidence>
<accession>A0A2I0R3C3</accession>
<dbReference type="EMBL" id="PJNI01000007">
    <property type="protein sequence ID" value="PKR80900.1"/>
    <property type="molecule type" value="Genomic_DNA"/>
</dbReference>
<dbReference type="AlphaFoldDB" id="A0A2I0R3C3"/>
<dbReference type="Proteomes" id="UP000236654">
    <property type="component" value="Unassembled WGS sequence"/>
</dbReference>
<feature type="signal peptide" evidence="1">
    <location>
        <begin position="1"/>
        <end position="20"/>
    </location>
</feature>
<reference evidence="3 4" key="1">
    <citation type="submission" date="2017-12" db="EMBL/GenBank/DDBJ databases">
        <title>The draft genome sequence of Brumimicrobium saltpan LHR20.</title>
        <authorList>
            <person name="Do Z.-J."/>
            <person name="Luo H.-R."/>
        </authorList>
    </citation>
    <scope>NUCLEOTIDE SEQUENCE [LARGE SCALE GENOMIC DNA]</scope>
    <source>
        <strain evidence="3 4">LHR20</strain>
    </source>
</reference>